<dbReference type="Pfam" id="PF05960">
    <property type="entry name" value="DUF885"/>
    <property type="match status" value="1"/>
</dbReference>
<keyword evidence="1" id="KW-0732">Signal</keyword>
<dbReference type="AlphaFoldDB" id="A0A6I6LB48"/>
<evidence type="ECO:0000313" key="2">
    <source>
        <dbReference type="EMBL" id="QGY81326.1"/>
    </source>
</evidence>
<dbReference type="InterPro" id="IPR010281">
    <property type="entry name" value="DUF885"/>
</dbReference>
<name>A0A6I6LB48_9SPHN</name>
<dbReference type="Proteomes" id="UP000428803">
    <property type="component" value="Chromosome"/>
</dbReference>
<dbReference type="PANTHER" id="PTHR33361:SF16">
    <property type="entry name" value="DUF885 DOMAIN-CONTAINING PROTEIN"/>
    <property type="match status" value="1"/>
</dbReference>
<feature type="chain" id="PRO_5026289366" evidence="1">
    <location>
        <begin position="25"/>
        <end position="608"/>
    </location>
</feature>
<keyword evidence="3" id="KW-1185">Reference proteome</keyword>
<evidence type="ECO:0000313" key="3">
    <source>
        <dbReference type="Proteomes" id="UP000428803"/>
    </source>
</evidence>
<dbReference type="KEGG" id="slaa:EUU25_12285"/>
<dbReference type="PANTHER" id="PTHR33361">
    <property type="entry name" value="GLR0591 PROTEIN"/>
    <property type="match status" value="1"/>
</dbReference>
<accession>A0A6I6LB48</accession>
<proteinExistence type="predicted"/>
<protein>
    <submittedName>
        <fullName evidence="2">DUF885 domain-containing protein</fullName>
    </submittedName>
</protein>
<dbReference type="OrthoDB" id="9763405at2"/>
<sequence length="608" mass="67438">MRLAPYALSTLALALSGVSTPALAQDVAPAAADQQDQNAAIMAFFEEYDAQQLATSPLAKSYRGIKDSDYGRWDDGSDEAEARAHAAEQAALKEMRARFDPAKLSPENRLSYRLFEKRAARTNAAFKYNDYGYVFDQMNGAQSQIPAFLINIHRIDSKSDARAYINRLYGIGPGLNQAIASSKARAAKGIMPPKWVYPYVISDARNVITGAPFGEGPDAPLYADFKAKVAKLGISAVEKDLLVEQAAQALNDAVKPAYEALIAEMAAQEKVAGTDDGVWRFPDGAGYYAERLSNYTTTNMTPDQIHELGLAQVARIHREMGAVQKKMGVKGDLQAFFKYMRETPKFYAPETDEGRALYLAETQKAQDAITPLLPKWFGTLPKAPLVVKRVEEFREKSAGKAFYQRPAPDGSRPGTYYANLYKMADMPLTEVEALFYHEGIPGHHLQLAIQTELKDVPAFRKFGGVTAYSEGWGLYSEKLAKDMGLYTDPARDFGRLQLELHRAIRLVVDSGLHHKRWTREQAIKYVEDNSADAPGGIVKAIERYIIYPGQATAYMVGRLKISELRDKAQKPLGSKFDVRGFHDTVLKSGPVPLDVLEEQVDAWIASRR</sequence>
<dbReference type="EMBL" id="CP035733">
    <property type="protein sequence ID" value="QGY81326.1"/>
    <property type="molecule type" value="Genomic_DNA"/>
</dbReference>
<gene>
    <name evidence="2" type="ORF">EUU25_12285</name>
</gene>
<dbReference type="RefSeq" id="WP_158901393.1">
    <property type="nucleotide sequence ID" value="NZ_CP035733.1"/>
</dbReference>
<reference evidence="3" key="1">
    <citation type="submission" date="2019-01" db="EMBL/GenBank/DDBJ databases">
        <title>Sphingorhabdus lacus sp.nov., isolated from an oligotrophic freshwater lake.</title>
        <authorList>
            <person name="Park M."/>
        </authorList>
    </citation>
    <scope>NUCLEOTIDE SEQUENCE [LARGE SCALE GENOMIC DNA]</scope>
    <source>
        <strain evidence="3">IMCC1753</strain>
    </source>
</reference>
<organism evidence="2 3">
    <name type="scientific">Sphingorhabdus lacus</name>
    <dbReference type="NCBI Taxonomy" id="392610"/>
    <lineage>
        <taxon>Bacteria</taxon>
        <taxon>Pseudomonadati</taxon>
        <taxon>Pseudomonadota</taxon>
        <taxon>Alphaproteobacteria</taxon>
        <taxon>Sphingomonadales</taxon>
        <taxon>Sphingomonadaceae</taxon>
        <taxon>Sphingorhabdus</taxon>
    </lineage>
</organism>
<feature type="signal peptide" evidence="1">
    <location>
        <begin position="1"/>
        <end position="24"/>
    </location>
</feature>
<evidence type="ECO:0000256" key="1">
    <source>
        <dbReference type="SAM" id="SignalP"/>
    </source>
</evidence>